<dbReference type="RefSeq" id="WP_035473634.1">
    <property type="nucleotide sequence ID" value="NZ_JRGF01000008.1"/>
</dbReference>
<keyword evidence="3" id="KW-0998">Cell outer membrane</keyword>
<dbReference type="Proteomes" id="UP000030889">
    <property type="component" value="Unassembled WGS sequence"/>
</dbReference>
<dbReference type="Pfam" id="PF00593">
    <property type="entry name" value="TonB_dep_Rec_b-barrel"/>
    <property type="match status" value="1"/>
</dbReference>
<comment type="caution">
    <text evidence="8">The sequence shown here is derived from an EMBL/GenBank/DDBJ whole genome shotgun (WGS) entry which is preliminary data.</text>
</comment>
<feature type="signal peptide" evidence="5">
    <location>
        <begin position="1"/>
        <end position="23"/>
    </location>
</feature>
<feature type="chain" id="PRO_5045399434" description="TonB-dependent receptor" evidence="5">
    <location>
        <begin position="24"/>
        <end position="944"/>
    </location>
</feature>
<keyword evidence="4" id="KW-0798">TonB box</keyword>
<dbReference type="SUPFAM" id="SSF56935">
    <property type="entry name" value="Porins"/>
    <property type="match status" value="1"/>
</dbReference>
<comment type="subcellular location">
    <subcellularLocation>
        <location evidence="1 4">Cell outer membrane</location>
    </subcellularLocation>
</comment>
<feature type="domain" description="TonB-dependent receptor plug" evidence="7">
    <location>
        <begin position="133"/>
        <end position="227"/>
    </location>
</feature>
<keyword evidence="5" id="KW-0732">Signal</keyword>
<protein>
    <recommendedName>
        <fullName evidence="10">TonB-dependent receptor</fullName>
    </recommendedName>
</protein>
<reference evidence="8 9" key="1">
    <citation type="submission" date="2014-09" db="EMBL/GenBank/DDBJ databases">
        <title>Alistipes sp. 627, sp. nov., a novel member of the family Rikenellaceae isolated from human faeces.</title>
        <authorList>
            <person name="Shkoporov A.N."/>
            <person name="Chaplin A.V."/>
            <person name="Motuzova O.V."/>
            <person name="Kafarskaia L.I."/>
            <person name="Khokhlova E.V."/>
            <person name="Efimov B.A."/>
        </authorList>
    </citation>
    <scope>NUCLEOTIDE SEQUENCE [LARGE SCALE GENOMIC DNA]</scope>
    <source>
        <strain evidence="8 9">627</strain>
    </source>
</reference>
<dbReference type="InterPro" id="IPR012910">
    <property type="entry name" value="Plug_dom"/>
</dbReference>
<dbReference type="Pfam" id="PF07715">
    <property type="entry name" value="Plug"/>
    <property type="match status" value="1"/>
</dbReference>
<dbReference type="Gene3D" id="2.60.40.1120">
    <property type="entry name" value="Carboxypeptidase-like, regulatory domain"/>
    <property type="match status" value="1"/>
</dbReference>
<dbReference type="InterPro" id="IPR000531">
    <property type="entry name" value="Beta-barrel_TonB"/>
</dbReference>
<keyword evidence="2 4" id="KW-0472">Membrane</keyword>
<evidence type="ECO:0008006" key="10">
    <source>
        <dbReference type="Google" id="ProtNLM"/>
    </source>
</evidence>
<dbReference type="Gene3D" id="2.40.170.20">
    <property type="entry name" value="TonB-dependent receptor, beta-barrel domain"/>
    <property type="match status" value="1"/>
</dbReference>
<dbReference type="PANTHER" id="PTHR40980:SF5">
    <property type="entry name" value="TONB-DEPENDENT RECEPTOR"/>
    <property type="match status" value="1"/>
</dbReference>
<evidence type="ECO:0000256" key="2">
    <source>
        <dbReference type="ARBA" id="ARBA00023136"/>
    </source>
</evidence>
<accession>A0ABR4YHU5</accession>
<dbReference type="InterPro" id="IPR037066">
    <property type="entry name" value="Plug_dom_sf"/>
</dbReference>
<evidence type="ECO:0000259" key="6">
    <source>
        <dbReference type="Pfam" id="PF00593"/>
    </source>
</evidence>
<evidence type="ECO:0000259" key="7">
    <source>
        <dbReference type="Pfam" id="PF07715"/>
    </source>
</evidence>
<organism evidence="8 9">
    <name type="scientific">Alistipes inops</name>
    <dbReference type="NCBI Taxonomy" id="1501391"/>
    <lineage>
        <taxon>Bacteria</taxon>
        <taxon>Pseudomonadati</taxon>
        <taxon>Bacteroidota</taxon>
        <taxon>Bacteroidia</taxon>
        <taxon>Bacteroidales</taxon>
        <taxon>Rikenellaceae</taxon>
        <taxon>Alistipes</taxon>
    </lineage>
</organism>
<keyword evidence="9" id="KW-1185">Reference proteome</keyword>
<evidence type="ECO:0000256" key="3">
    <source>
        <dbReference type="ARBA" id="ARBA00023237"/>
    </source>
</evidence>
<proteinExistence type="inferred from homology"/>
<evidence type="ECO:0000256" key="1">
    <source>
        <dbReference type="ARBA" id="ARBA00004442"/>
    </source>
</evidence>
<dbReference type="Pfam" id="PF13715">
    <property type="entry name" value="CarbopepD_reg_2"/>
    <property type="match status" value="1"/>
</dbReference>
<comment type="similarity">
    <text evidence="4">Belongs to the TonB-dependent receptor family.</text>
</comment>
<sequence>MRLYTPRILSFFLALCPFLAAEAAQPLYSVSGRVTDAATGEPVTGAVVMVKDTYKGTETDMEGRWRLDNLAAGDYTFAVSFISYKSIEVSCRVAADVEGVDVCLESDSEEVEEVVVKARMRSDTEIAMLGTIKAVPQVTSGVSAAQISKSPDRNASEVVRRVPGITIIDDRFIIVRGLSQRYNNAWINGLAVPSTETDSRAFSFDMIPSSQIDNLLVYKSPSPEIPGDFSGGFVKIVTKGIPEENSIEVGYSTGFNVRTQFRQFRMNPGSYTDFLGFDLGKRPLGRSFPAHMDLVTSPDEITRLTREGFNNDWRIRSFIPMPDQRLSFSMARRWDTKRGRTVGNITAVTYSNTFKGVEGIKNARYGIYSAAADTPIYLDDYYDNQYSNDVRLGAMHNWAFILDASNRIEFKNLLNILGRNRLTERRGIKDMSSMYYLEQTEMQYSSRLTYTGQFSGTHHLAGTDATVTWDAGYSYADRNEPDRRIVSNMAGIGSTDDLADVVTGNDNIKRYFQTLGDHIASASGNYVQQLAWGGIRPTLKAGIYGEYRYRSYDQREFIYRYDNLSAEERQYYLKLPFQEMLSPEWLGADKVYIDEITRKTNAYTADIYYGAAYAALDIPLGKFDIYAGARLESYTTKLTRDRSDAPELILMTTKTHHDLNLLPSVNVTYRIDDRHQLRAAYGRSLNRPELRELSPTVYYDFDLFSEIAGNENLRTAVIDNVDLRYEFYPAPGETVSLGAFYKHFRNPIEWTYIDMGGSLRYMYENADRAQSWGVELDVRKNLGFIGMPNLSLVLNAAWIYSNVTFVPGEVVSEPDRPMQGQSPYVINAGLYYSSERLGLDVALLYNRIGKRIVGLGKSNSVNPDPNTLIPDSYEMPRNVLDFSVSKRIGRRVTLSCSVKDLLSEDVVYKQFPKFEKDGQMYRREQVTRRYNPGQSVSLTVSVKL</sequence>
<name>A0ABR4YHU5_9BACT</name>
<dbReference type="SUPFAM" id="SSF49464">
    <property type="entry name" value="Carboxypeptidase regulatory domain-like"/>
    <property type="match status" value="1"/>
</dbReference>
<dbReference type="PANTHER" id="PTHR40980">
    <property type="entry name" value="PLUG DOMAIN-CONTAINING PROTEIN"/>
    <property type="match status" value="1"/>
</dbReference>
<evidence type="ECO:0000256" key="4">
    <source>
        <dbReference type="RuleBase" id="RU003357"/>
    </source>
</evidence>
<evidence type="ECO:0000313" key="8">
    <source>
        <dbReference type="EMBL" id="KHE41844.1"/>
    </source>
</evidence>
<dbReference type="EMBL" id="JRGF01000008">
    <property type="protein sequence ID" value="KHE41844.1"/>
    <property type="molecule type" value="Genomic_DNA"/>
</dbReference>
<dbReference type="InterPro" id="IPR008969">
    <property type="entry name" value="CarboxyPept-like_regulatory"/>
</dbReference>
<dbReference type="Gene3D" id="2.170.130.10">
    <property type="entry name" value="TonB-dependent receptor, plug domain"/>
    <property type="match status" value="1"/>
</dbReference>
<evidence type="ECO:0000313" key="9">
    <source>
        <dbReference type="Proteomes" id="UP000030889"/>
    </source>
</evidence>
<dbReference type="InterPro" id="IPR036942">
    <property type="entry name" value="Beta-barrel_TonB_sf"/>
</dbReference>
<evidence type="ECO:0000256" key="5">
    <source>
        <dbReference type="SAM" id="SignalP"/>
    </source>
</evidence>
<gene>
    <name evidence="8" type="ORF">LG35_07495</name>
</gene>
<feature type="domain" description="TonB-dependent receptor-like beta-barrel" evidence="6">
    <location>
        <begin position="434"/>
        <end position="899"/>
    </location>
</feature>